<dbReference type="Proteomes" id="UP000479000">
    <property type="component" value="Unassembled WGS sequence"/>
</dbReference>
<proteinExistence type="predicted"/>
<gene>
    <name evidence="1" type="ORF">NTEN_LOCUS14728</name>
</gene>
<keyword evidence="2" id="KW-1185">Reference proteome</keyword>
<dbReference type="AlphaFoldDB" id="A0A6H5H2C3"/>
<evidence type="ECO:0000313" key="2">
    <source>
        <dbReference type="Proteomes" id="UP000479000"/>
    </source>
</evidence>
<name>A0A6H5H2C3_9HEMI</name>
<accession>A0A6H5H2C3</accession>
<dbReference type="EMBL" id="CADCXU010021838">
    <property type="protein sequence ID" value="CAB0009598.1"/>
    <property type="molecule type" value="Genomic_DNA"/>
</dbReference>
<protein>
    <submittedName>
        <fullName evidence="1">Uncharacterized protein</fullName>
    </submittedName>
</protein>
<organism evidence="1 2">
    <name type="scientific">Nesidiocoris tenuis</name>
    <dbReference type="NCBI Taxonomy" id="355587"/>
    <lineage>
        <taxon>Eukaryota</taxon>
        <taxon>Metazoa</taxon>
        <taxon>Ecdysozoa</taxon>
        <taxon>Arthropoda</taxon>
        <taxon>Hexapoda</taxon>
        <taxon>Insecta</taxon>
        <taxon>Pterygota</taxon>
        <taxon>Neoptera</taxon>
        <taxon>Paraneoptera</taxon>
        <taxon>Hemiptera</taxon>
        <taxon>Heteroptera</taxon>
        <taxon>Panheteroptera</taxon>
        <taxon>Cimicomorpha</taxon>
        <taxon>Miridae</taxon>
        <taxon>Dicyphina</taxon>
        <taxon>Nesidiocoris</taxon>
    </lineage>
</organism>
<reference evidence="1 2" key="1">
    <citation type="submission" date="2020-02" db="EMBL/GenBank/DDBJ databases">
        <authorList>
            <person name="Ferguson B K."/>
        </authorList>
    </citation>
    <scope>NUCLEOTIDE SEQUENCE [LARGE SCALE GENOMIC DNA]</scope>
</reference>
<evidence type="ECO:0000313" key="1">
    <source>
        <dbReference type="EMBL" id="CAB0009598.1"/>
    </source>
</evidence>
<sequence length="94" mass="10731">MRRPRPTGQQGLWKDSLLGFDRHESNFNRRLSRGNRKLRSKDGLETLTVYIGVIPQPFDPQADVLTRGLPGDRPSNYYFPEGLIGGSEYDILII</sequence>